<accession>A0ABN7X6U3</accession>
<feature type="compositionally biased region" description="Low complexity" evidence="1">
    <location>
        <begin position="1"/>
        <end position="25"/>
    </location>
</feature>
<evidence type="ECO:0000313" key="3">
    <source>
        <dbReference type="Proteomes" id="UP000789901"/>
    </source>
</evidence>
<comment type="caution">
    <text evidence="2">The sequence shown here is derived from an EMBL/GenBank/DDBJ whole genome shotgun (WGS) entry which is preliminary data.</text>
</comment>
<evidence type="ECO:0000256" key="1">
    <source>
        <dbReference type="SAM" id="MobiDB-lite"/>
    </source>
</evidence>
<name>A0ABN7X6U3_GIGMA</name>
<feature type="non-terminal residue" evidence="2">
    <location>
        <position position="50"/>
    </location>
</feature>
<protein>
    <submittedName>
        <fullName evidence="2">11283_t:CDS:1</fullName>
    </submittedName>
</protein>
<organism evidence="2 3">
    <name type="scientific">Gigaspora margarita</name>
    <dbReference type="NCBI Taxonomy" id="4874"/>
    <lineage>
        <taxon>Eukaryota</taxon>
        <taxon>Fungi</taxon>
        <taxon>Fungi incertae sedis</taxon>
        <taxon>Mucoromycota</taxon>
        <taxon>Glomeromycotina</taxon>
        <taxon>Glomeromycetes</taxon>
        <taxon>Diversisporales</taxon>
        <taxon>Gigasporaceae</taxon>
        <taxon>Gigaspora</taxon>
    </lineage>
</organism>
<evidence type="ECO:0000313" key="2">
    <source>
        <dbReference type="EMBL" id="CAG8849494.1"/>
    </source>
</evidence>
<dbReference type="Proteomes" id="UP000789901">
    <property type="component" value="Unassembled WGS sequence"/>
</dbReference>
<keyword evidence="3" id="KW-1185">Reference proteome</keyword>
<sequence>KNSKNSNSKNSNSKNSNSRNSSDRNGNVETVTILSNNNTIIIIQLNLSKL</sequence>
<dbReference type="EMBL" id="CAJVQB010096505">
    <property type="protein sequence ID" value="CAG8849494.1"/>
    <property type="molecule type" value="Genomic_DNA"/>
</dbReference>
<gene>
    <name evidence="2" type="ORF">GMARGA_LOCUS39745</name>
</gene>
<reference evidence="2 3" key="1">
    <citation type="submission" date="2021-06" db="EMBL/GenBank/DDBJ databases">
        <authorList>
            <person name="Kallberg Y."/>
            <person name="Tangrot J."/>
            <person name="Rosling A."/>
        </authorList>
    </citation>
    <scope>NUCLEOTIDE SEQUENCE [LARGE SCALE GENOMIC DNA]</scope>
    <source>
        <strain evidence="2 3">120-4 pot B 10/14</strain>
    </source>
</reference>
<feature type="non-terminal residue" evidence="2">
    <location>
        <position position="1"/>
    </location>
</feature>
<feature type="region of interest" description="Disordered" evidence="1">
    <location>
        <begin position="1"/>
        <end position="29"/>
    </location>
</feature>
<proteinExistence type="predicted"/>